<accession>A0ABP7HE57</accession>
<keyword evidence="2" id="KW-1185">Reference proteome</keyword>
<reference evidence="2" key="1">
    <citation type="journal article" date="2019" name="Int. J. Syst. Evol. Microbiol.">
        <title>The Global Catalogue of Microorganisms (GCM) 10K type strain sequencing project: providing services to taxonomists for standard genome sequencing and annotation.</title>
        <authorList>
            <consortium name="The Broad Institute Genomics Platform"/>
            <consortium name="The Broad Institute Genome Sequencing Center for Infectious Disease"/>
            <person name="Wu L."/>
            <person name="Ma J."/>
        </authorList>
    </citation>
    <scope>NUCLEOTIDE SEQUENCE [LARGE SCALE GENOMIC DNA]</scope>
    <source>
        <strain evidence="2">JCM 16908</strain>
    </source>
</reference>
<evidence type="ECO:0000313" key="1">
    <source>
        <dbReference type="EMBL" id="GAA3788358.1"/>
    </source>
</evidence>
<dbReference type="Proteomes" id="UP001500888">
    <property type="component" value="Unassembled WGS sequence"/>
</dbReference>
<protein>
    <submittedName>
        <fullName evidence="1">Uncharacterized protein</fullName>
    </submittedName>
</protein>
<sequence>MPWVRRSGSVGMRAVTWVPGATGTGSLGRLELLKIGTSAEPDITPGDEITPIGLIGYVWEQTPHRTAVRSVTVDGRRKPGVVRGRRLPLLYFAAVRIKKGHFPIMGCGL</sequence>
<proteinExistence type="predicted"/>
<dbReference type="EMBL" id="BAAAZR010000001">
    <property type="protein sequence ID" value="GAA3788358.1"/>
    <property type="molecule type" value="Genomic_DNA"/>
</dbReference>
<name>A0ABP7HE57_9ACTN</name>
<evidence type="ECO:0000313" key="2">
    <source>
        <dbReference type="Proteomes" id="UP001500888"/>
    </source>
</evidence>
<gene>
    <name evidence="1" type="ORF">GCM10022226_03730</name>
</gene>
<organism evidence="1 2">
    <name type="scientific">Sphaerisporangium flaviroseum</name>
    <dbReference type="NCBI Taxonomy" id="509199"/>
    <lineage>
        <taxon>Bacteria</taxon>
        <taxon>Bacillati</taxon>
        <taxon>Actinomycetota</taxon>
        <taxon>Actinomycetes</taxon>
        <taxon>Streptosporangiales</taxon>
        <taxon>Streptosporangiaceae</taxon>
        <taxon>Sphaerisporangium</taxon>
    </lineage>
</organism>
<comment type="caution">
    <text evidence="1">The sequence shown here is derived from an EMBL/GenBank/DDBJ whole genome shotgun (WGS) entry which is preliminary data.</text>
</comment>